<dbReference type="EMBL" id="SZQL01000005">
    <property type="protein sequence ID" value="TKK69223.1"/>
    <property type="molecule type" value="Genomic_DNA"/>
</dbReference>
<dbReference type="Pfam" id="PF03797">
    <property type="entry name" value="Autotransporter"/>
    <property type="match status" value="1"/>
</dbReference>
<dbReference type="OrthoDB" id="670569at2"/>
<dbReference type="SUPFAM" id="SSF103515">
    <property type="entry name" value="Autotransporter"/>
    <property type="match status" value="1"/>
</dbReference>
<protein>
    <recommendedName>
        <fullName evidence="2">Autotransporter domain-containing protein</fullName>
    </recommendedName>
</protein>
<proteinExistence type="predicted"/>
<accession>A0A4V5UWJ6</accession>
<evidence type="ECO:0000256" key="1">
    <source>
        <dbReference type="SAM" id="SignalP"/>
    </source>
</evidence>
<name>A0A4V5UWJ6_9BACT</name>
<feature type="chain" id="PRO_5020744442" description="Autotransporter domain-containing protein" evidence="1">
    <location>
        <begin position="23"/>
        <end position="183"/>
    </location>
</feature>
<dbReference type="RefSeq" id="WP_137261218.1">
    <property type="nucleotide sequence ID" value="NZ_SZQL01000005.1"/>
</dbReference>
<evidence type="ECO:0000313" key="3">
    <source>
        <dbReference type="EMBL" id="TKK69223.1"/>
    </source>
</evidence>
<evidence type="ECO:0000259" key="2">
    <source>
        <dbReference type="Pfam" id="PF03797"/>
    </source>
</evidence>
<feature type="signal peptide" evidence="1">
    <location>
        <begin position="1"/>
        <end position="22"/>
    </location>
</feature>
<dbReference type="Proteomes" id="UP000305848">
    <property type="component" value="Unassembled WGS sequence"/>
</dbReference>
<dbReference type="AlphaFoldDB" id="A0A4V5UWJ6"/>
<dbReference type="InterPro" id="IPR036709">
    <property type="entry name" value="Autotransporte_beta_dom_sf"/>
</dbReference>
<keyword evidence="1" id="KW-0732">Signal</keyword>
<comment type="caution">
    <text evidence="3">The sequence shown here is derived from an EMBL/GenBank/DDBJ whole genome shotgun (WGS) entry which is preliminary data.</text>
</comment>
<evidence type="ECO:0000313" key="4">
    <source>
        <dbReference type="Proteomes" id="UP000305848"/>
    </source>
</evidence>
<dbReference type="InterPro" id="IPR005546">
    <property type="entry name" value="Autotransporte_beta"/>
</dbReference>
<sequence length="183" mass="20177">MFLKKQIFLLCLLLSGYLFSNAQIEVNHVSLKGFKETGFGAFLNFSVPVSDANYVTLEGGLQYYINEYDEDLGLIPVLAGYRYTLNGSGTGLYVEPNAGYMFGSSSIEEYDANGNPVQDGYDVAHEKVAGPVAGINLGYLFEPGGRIQFNVALRYEHSFGSYATNTIGLRIAHAFTFGRRNDY</sequence>
<organism evidence="3 4">
    <name type="scientific">Ilyomonas limi</name>
    <dbReference type="NCBI Taxonomy" id="2575867"/>
    <lineage>
        <taxon>Bacteria</taxon>
        <taxon>Pseudomonadati</taxon>
        <taxon>Bacteroidota</taxon>
        <taxon>Chitinophagia</taxon>
        <taxon>Chitinophagales</taxon>
        <taxon>Chitinophagaceae</taxon>
        <taxon>Ilyomonas</taxon>
    </lineage>
</organism>
<reference evidence="3 4" key="1">
    <citation type="submission" date="2019-05" db="EMBL/GenBank/DDBJ databases">
        <title>Panacibacter sp. strain 17mud1-8 Genome sequencing and assembly.</title>
        <authorList>
            <person name="Chhetri G."/>
        </authorList>
    </citation>
    <scope>NUCLEOTIDE SEQUENCE [LARGE SCALE GENOMIC DNA]</scope>
    <source>
        <strain evidence="3 4">17mud1-8</strain>
    </source>
</reference>
<dbReference type="Gene3D" id="2.40.128.130">
    <property type="entry name" value="Autotransporter beta-domain"/>
    <property type="match status" value="1"/>
</dbReference>
<keyword evidence="4" id="KW-1185">Reference proteome</keyword>
<gene>
    <name evidence="3" type="ORF">FC093_07860</name>
</gene>
<feature type="domain" description="Autotransporter" evidence="2">
    <location>
        <begin position="77"/>
        <end position="168"/>
    </location>
</feature>